<dbReference type="AlphaFoldDB" id="A0A0E9RWZ3"/>
<keyword evidence="1" id="KW-1133">Transmembrane helix</keyword>
<proteinExistence type="predicted"/>
<reference evidence="2" key="2">
    <citation type="journal article" date="2015" name="Fish Shellfish Immunol.">
        <title>Early steps in the European eel (Anguilla anguilla)-Vibrio vulnificus interaction in the gills: Role of the RtxA13 toxin.</title>
        <authorList>
            <person name="Callol A."/>
            <person name="Pajuelo D."/>
            <person name="Ebbesson L."/>
            <person name="Teles M."/>
            <person name="MacKenzie S."/>
            <person name="Amaro C."/>
        </authorList>
    </citation>
    <scope>NUCLEOTIDE SEQUENCE</scope>
</reference>
<reference evidence="2" key="1">
    <citation type="submission" date="2014-11" db="EMBL/GenBank/DDBJ databases">
        <authorList>
            <person name="Amaro Gonzalez C."/>
        </authorList>
    </citation>
    <scope>NUCLEOTIDE SEQUENCE</scope>
</reference>
<evidence type="ECO:0000256" key="1">
    <source>
        <dbReference type="SAM" id="Phobius"/>
    </source>
</evidence>
<sequence>MTAHMAVYPVLSIYLYHGLSFIAIFRLSKPAPLSTLL</sequence>
<feature type="transmembrane region" description="Helical" evidence="1">
    <location>
        <begin position="6"/>
        <end position="27"/>
    </location>
</feature>
<protein>
    <submittedName>
        <fullName evidence="2">Uncharacterized protein</fullName>
    </submittedName>
</protein>
<organism evidence="2">
    <name type="scientific">Anguilla anguilla</name>
    <name type="common">European freshwater eel</name>
    <name type="synonym">Muraena anguilla</name>
    <dbReference type="NCBI Taxonomy" id="7936"/>
    <lineage>
        <taxon>Eukaryota</taxon>
        <taxon>Metazoa</taxon>
        <taxon>Chordata</taxon>
        <taxon>Craniata</taxon>
        <taxon>Vertebrata</taxon>
        <taxon>Euteleostomi</taxon>
        <taxon>Actinopterygii</taxon>
        <taxon>Neopterygii</taxon>
        <taxon>Teleostei</taxon>
        <taxon>Anguilliformes</taxon>
        <taxon>Anguillidae</taxon>
        <taxon>Anguilla</taxon>
    </lineage>
</organism>
<name>A0A0E9RWZ3_ANGAN</name>
<evidence type="ECO:0000313" key="2">
    <source>
        <dbReference type="EMBL" id="JAH32763.1"/>
    </source>
</evidence>
<keyword evidence="1" id="KW-0472">Membrane</keyword>
<keyword evidence="1" id="KW-0812">Transmembrane</keyword>
<dbReference type="EMBL" id="GBXM01075814">
    <property type="protein sequence ID" value="JAH32763.1"/>
    <property type="molecule type" value="Transcribed_RNA"/>
</dbReference>
<accession>A0A0E9RWZ3</accession>